<name>A0AA38ILG9_9CUCU</name>
<evidence type="ECO:0000313" key="2">
    <source>
        <dbReference type="EMBL" id="KAJ3659115.1"/>
    </source>
</evidence>
<feature type="region of interest" description="Disordered" evidence="1">
    <location>
        <begin position="16"/>
        <end position="45"/>
    </location>
</feature>
<protein>
    <submittedName>
        <fullName evidence="2">Uncharacterized protein</fullName>
    </submittedName>
</protein>
<feature type="compositionally biased region" description="Acidic residues" evidence="1">
    <location>
        <begin position="31"/>
        <end position="41"/>
    </location>
</feature>
<dbReference type="Proteomes" id="UP001168821">
    <property type="component" value="Unassembled WGS sequence"/>
</dbReference>
<feature type="compositionally biased region" description="Basic and acidic residues" evidence="1">
    <location>
        <begin position="16"/>
        <end position="30"/>
    </location>
</feature>
<gene>
    <name evidence="2" type="ORF">Zmor_010822</name>
</gene>
<comment type="caution">
    <text evidence="2">The sequence shown here is derived from an EMBL/GenBank/DDBJ whole genome shotgun (WGS) entry which is preliminary data.</text>
</comment>
<accession>A0AA38ILG9</accession>
<sequence>MLKFLTHKLRTHSINEDNYVEKADEDRDSGTESDEEIDDPDLPSGKSIFIFSFTFTLHLPETFKQTIFTPDTGEFSYSSFGEIAGTPDCSK</sequence>
<dbReference type="AlphaFoldDB" id="A0AA38ILG9"/>
<organism evidence="2 3">
    <name type="scientific">Zophobas morio</name>
    <dbReference type="NCBI Taxonomy" id="2755281"/>
    <lineage>
        <taxon>Eukaryota</taxon>
        <taxon>Metazoa</taxon>
        <taxon>Ecdysozoa</taxon>
        <taxon>Arthropoda</taxon>
        <taxon>Hexapoda</taxon>
        <taxon>Insecta</taxon>
        <taxon>Pterygota</taxon>
        <taxon>Neoptera</taxon>
        <taxon>Endopterygota</taxon>
        <taxon>Coleoptera</taxon>
        <taxon>Polyphaga</taxon>
        <taxon>Cucujiformia</taxon>
        <taxon>Tenebrionidae</taxon>
        <taxon>Zophobas</taxon>
    </lineage>
</organism>
<evidence type="ECO:0000256" key="1">
    <source>
        <dbReference type="SAM" id="MobiDB-lite"/>
    </source>
</evidence>
<reference evidence="2" key="1">
    <citation type="journal article" date="2023" name="G3 (Bethesda)">
        <title>Whole genome assemblies of Zophobas morio and Tenebrio molitor.</title>
        <authorList>
            <person name="Kaur S."/>
            <person name="Stinson S.A."/>
            <person name="diCenzo G.C."/>
        </authorList>
    </citation>
    <scope>NUCLEOTIDE SEQUENCE</scope>
    <source>
        <strain evidence="2">QUZm001</strain>
    </source>
</reference>
<dbReference type="EMBL" id="JALNTZ010000003">
    <property type="protein sequence ID" value="KAJ3659115.1"/>
    <property type="molecule type" value="Genomic_DNA"/>
</dbReference>
<keyword evidence="3" id="KW-1185">Reference proteome</keyword>
<proteinExistence type="predicted"/>
<evidence type="ECO:0000313" key="3">
    <source>
        <dbReference type="Proteomes" id="UP001168821"/>
    </source>
</evidence>